<dbReference type="InterPro" id="IPR023994">
    <property type="entry name" value="NiFe-hyd_HybE"/>
</dbReference>
<accession>A0A6I6SHP1</accession>
<dbReference type="Gene3D" id="3.30.1460.40">
    <property type="entry name" value="[NiFe]-hydrogenase assembly chaperone, HybE"/>
    <property type="match status" value="1"/>
</dbReference>
<organism evidence="2 3">
    <name type="scientific">Billgrantia tianxiuensis</name>
    <dbReference type="NCBI Taxonomy" id="2497861"/>
    <lineage>
        <taxon>Bacteria</taxon>
        <taxon>Pseudomonadati</taxon>
        <taxon>Pseudomonadota</taxon>
        <taxon>Gammaproteobacteria</taxon>
        <taxon>Oceanospirillales</taxon>
        <taxon>Halomonadaceae</taxon>
        <taxon>Billgrantia</taxon>
    </lineage>
</organism>
<keyword evidence="3" id="KW-1185">Reference proteome</keyword>
<dbReference type="OrthoDB" id="6163010at2"/>
<evidence type="ECO:0000313" key="3">
    <source>
        <dbReference type="Proteomes" id="UP000464013"/>
    </source>
</evidence>
<dbReference type="AlphaFoldDB" id="A0A6I6SHP1"/>
<dbReference type="KEGG" id="htx:EKK97_12195"/>
<reference evidence="2 3" key="1">
    <citation type="submission" date="2019-01" db="EMBL/GenBank/DDBJ databases">
        <title>Complete genome of a denitifying bacterium Halomons sp. BC-M4-5.</title>
        <authorList>
            <person name="Wang L."/>
            <person name="Shao Z."/>
        </authorList>
    </citation>
    <scope>NUCLEOTIDE SEQUENCE [LARGE SCALE GENOMIC DNA]</scope>
    <source>
        <strain evidence="2 3">BC-M4-5</strain>
    </source>
</reference>
<evidence type="ECO:0000313" key="2">
    <source>
        <dbReference type="EMBL" id="QHC50198.1"/>
    </source>
</evidence>
<dbReference type="RefSeq" id="WP_159552199.1">
    <property type="nucleotide sequence ID" value="NZ_CP035042.1"/>
</dbReference>
<comment type="similarity">
    <text evidence="1">Belongs to the HupJ family.</text>
</comment>
<dbReference type="InterPro" id="IPR038530">
    <property type="entry name" value="NiFe-hyd_HybE_sf"/>
</dbReference>
<dbReference type="Pfam" id="PF11939">
    <property type="entry name" value="NiFe-hyd_HybE"/>
    <property type="match status" value="1"/>
</dbReference>
<dbReference type="EMBL" id="CP035042">
    <property type="protein sequence ID" value="QHC50198.1"/>
    <property type="molecule type" value="Genomic_DNA"/>
</dbReference>
<name>A0A6I6SHP1_9GAMM</name>
<gene>
    <name evidence="2" type="primary">hybE</name>
    <name evidence="2" type="ORF">EKK97_12195</name>
</gene>
<proteinExistence type="inferred from homology"/>
<protein>
    <submittedName>
        <fullName evidence="2">[NiFe]-hydrogenase assembly, chaperone, HybE</fullName>
    </submittedName>
</protein>
<evidence type="ECO:0000256" key="1">
    <source>
        <dbReference type="ARBA" id="ARBA00006532"/>
    </source>
</evidence>
<dbReference type="Proteomes" id="UP000464013">
    <property type="component" value="Chromosome"/>
</dbReference>
<sequence length="148" mass="16378">MLAPTPEQYQRLNEMAQAWKRRHGAALEAAPGRNPRLEVDALCFQVCPDDGVTATGRDYLVGALISPVSLSLVLFPVFASAAPPSEGECRAFALPSGRYPFVAETLEEGIWLWRCELLDDLSDLETREEGSRLAQRLMTKVMTPAEEQ</sequence>